<accession>A0ABX8V8P9</accession>
<sequence length="247" mass="27894">MKKLVLAILVLTSTMVGAQTIIQNAPRQISVSGEGEIKVTPDEAIITIGVTNMGADAKEVKNENDVIVDRVMKYLKRAKLPEEDYQTKNVYLNRSYQYDKKKYTYTASQTITIYLKDLSKYDDLIIGLTDAGINNIQGIQFKTSKQEQYESKARVKAIQDAQKKAKDYADALGMYIGYPLLVNDNTSNNYYPSPMYAKIEMESMSDAGSRETLAIGEITIKCNVAVTYEMNITDEKSRIDKMRKKED</sequence>
<dbReference type="Gene3D" id="3.30.70.2970">
    <property type="entry name" value="Protein of unknown function (DUF541), domain 2"/>
    <property type="match status" value="1"/>
</dbReference>
<dbReference type="Gene3D" id="3.30.110.170">
    <property type="entry name" value="Protein of unknown function (DUF541), domain 1"/>
    <property type="match status" value="1"/>
</dbReference>
<keyword evidence="3" id="KW-1185">Reference proteome</keyword>
<dbReference type="RefSeq" id="WP_220639933.1">
    <property type="nucleotide sequence ID" value="NZ_CP080429.1"/>
</dbReference>
<dbReference type="InterPro" id="IPR007497">
    <property type="entry name" value="SIMPL/DUF541"/>
</dbReference>
<organism evidence="2 3">
    <name type="scientific">Flavobacterium litorale</name>
    <dbReference type="NCBI Taxonomy" id="2856519"/>
    <lineage>
        <taxon>Bacteria</taxon>
        <taxon>Pseudomonadati</taxon>
        <taxon>Bacteroidota</taxon>
        <taxon>Flavobacteriia</taxon>
        <taxon>Flavobacteriales</taxon>
        <taxon>Flavobacteriaceae</taxon>
        <taxon>Flavobacterium</taxon>
    </lineage>
</organism>
<evidence type="ECO:0000313" key="3">
    <source>
        <dbReference type="Proteomes" id="UP000825381"/>
    </source>
</evidence>
<keyword evidence="1" id="KW-0732">Signal</keyword>
<evidence type="ECO:0000313" key="2">
    <source>
        <dbReference type="EMBL" id="QYJ67588.1"/>
    </source>
</evidence>
<feature type="chain" id="PRO_5046209269" evidence="1">
    <location>
        <begin position="19"/>
        <end position="247"/>
    </location>
</feature>
<gene>
    <name evidence="2" type="ORF">K1I41_08480</name>
</gene>
<protein>
    <submittedName>
        <fullName evidence="2">SIMPL domain-containing protein</fullName>
    </submittedName>
</protein>
<dbReference type="Proteomes" id="UP000825381">
    <property type="component" value="Chromosome"/>
</dbReference>
<dbReference type="EMBL" id="CP080429">
    <property type="protein sequence ID" value="QYJ67588.1"/>
    <property type="molecule type" value="Genomic_DNA"/>
</dbReference>
<feature type="signal peptide" evidence="1">
    <location>
        <begin position="1"/>
        <end position="18"/>
    </location>
</feature>
<dbReference type="PANTHER" id="PTHR34387">
    <property type="entry name" value="SLR1258 PROTEIN"/>
    <property type="match status" value="1"/>
</dbReference>
<dbReference type="Pfam" id="PF04402">
    <property type="entry name" value="SIMPL"/>
    <property type="match status" value="1"/>
</dbReference>
<proteinExistence type="predicted"/>
<dbReference type="PANTHER" id="PTHR34387:SF1">
    <property type="entry name" value="PERIPLASMIC IMMUNOGENIC PROTEIN"/>
    <property type="match status" value="1"/>
</dbReference>
<reference evidence="2 3" key="1">
    <citation type="submission" date="2021-07" db="EMBL/GenBank/DDBJ databases">
        <title>Flavobacterium WSW3-B6 sp.nov, isolated from seaweed.</title>
        <authorList>
            <person name="Muhammad N."/>
            <person name="Ho H."/>
            <person name="Lee Y.-J."/>
            <person name="Nguyen T."/>
            <person name="Ho J."/>
            <person name="Kim S.-G."/>
        </authorList>
    </citation>
    <scope>NUCLEOTIDE SEQUENCE [LARGE SCALE GENOMIC DNA]</scope>
    <source>
        <strain evidence="2 3">WSW3-B6</strain>
    </source>
</reference>
<name>A0ABX8V8P9_9FLAO</name>
<evidence type="ECO:0000256" key="1">
    <source>
        <dbReference type="SAM" id="SignalP"/>
    </source>
</evidence>
<dbReference type="InterPro" id="IPR052022">
    <property type="entry name" value="26kDa_periplasmic_antigen"/>
</dbReference>